<sequence>MTRTLHSLRIAVPLAALLLGARVQAAPGDIQSQQIQREEQRQQDMQQQLQPNADVRLDETAGAGVAISPGSAHPPAAETPCFRIREIQLAGDAAGKFSFALRQAVAQAGFVPGQCLGAQGINRIMVLAQNALIGRGYTTTRILAAPQDLHSGVLVLTVLPGRIRQIRFETAQADATHVGRITAFANEFPTGSGAILNLRDLEQGLENLKRLPTAEADIQIVPAEQPDESDIVVSWRQRTVPYRLSINVDNSGSKATGKYQGSLTFSADNPLGLSDLFYASFHHDLGHKDHPRSPSGQTVNSHTGGYAFHYSVPFGNWLWSWNHNYYRYHQAVAGRTEVYDYNGSSSSSDIGFTRLLYRNARRKTHLGFKLWQREAKSYIDDAEIDVQRRKTAGWQLGLTHKEYFGRATLDAALNYKRGTGMADALRAPEEVFDEGTSRMRILTADIGFNQPFHLGKQAFAYDTRLHIQWNHTPLTPLDKLAIGGRYTVRGFDGEMSLSAERGWYWRNDFIWQYHPQHQMYLGLDTGHVSGWSTQFQLGQNLAGAALGWRGQLNAPGSLNYDLFVGRPLHKPEYFRTADTTIGFNLNYSF</sequence>
<keyword evidence="3" id="KW-1134">Transmembrane beta strand</keyword>
<accession>A0A1B6W0B9</accession>
<evidence type="ECO:0000256" key="3">
    <source>
        <dbReference type="ARBA" id="ARBA00022452"/>
    </source>
</evidence>
<dbReference type="RefSeq" id="WP_064089038.1">
    <property type="nucleotide sequence ID" value="NZ_LXSQ01000007.1"/>
</dbReference>
<comment type="similarity">
    <text evidence="2">Belongs to the TPS (TC 1.B.20) family.</text>
</comment>
<evidence type="ECO:0000256" key="8">
    <source>
        <dbReference type="SAM" id="SignalP"/>
    </source>
</evidence>
<feature type="chain" id="PRO_5008590576" evidence="8">
    <location>
        <begin position="26"/>
        <end position="589"/>
    </location>
</feature>
<dbReference type="Proteomes" id="UP000077726">
    <property type="component" value="Unassembled WGS sequence"/>
</dbReference>
<evidence type="ECO:0000256" key="4">
    <source>
        <dbReference type="ARBA" id="ARBA00022692"/>
    </source>
</evidence>
<dbReference type="Pfam" id="PF03865">
    <property type="entry name" value="ShlB"/>
    <property type="match status" value="1"/>
</dbReference>
<evidence type="ECO:0000259" key="10">
    <source>
        <dbReference type="Pfam" id="PF08479"/>
    </source>
</evidence>
<dbReference type="PANTHER" id="PTHR34597">
    <property type="entry name" value="SLR1661 PROTEIN"/>
    <property type="match status" value="1"/>
</dbReference>
<evidence type="ECO:0000256" key="5">
    <source>
        <dbReference type="ARBA" id="ARBA00023065"/>
    </source>
</evidence>
<gene>
    <name evidence="12" type="ORF">A7Q00_02290</name>
</gene>
<reference evidence="13" key="1">
    <citation type="submission" date="2016-05" db="EMBL/GenBank/DDBJ databases">
        <title>Draft genome of Corynebacterium afermentans subsp. afermentans LCDC 88199T.</title>
        <authorList>
            <person name="Bernier A.-M."/>
            <person name="Bernard K."/>
        </authorList>
    </citation>
    <scope>NUCLEOTIDE SEQUENCE [LARGE SCALE GENOMIC DNA]</scope>
    <source>
        <strain evidence="13">NML130454</strain>
    </source>
</reference>
<evidence type="ECO:0000256" key="6">
    <source>
        <dbReference type="ARBA" id="ARBA00023136"/>
    </source>
</evidence>
<evidence type="ECO:0000313" key="12">
    <source>
        <dbReference type="EMBL" id="OAM44073.1"/>
    </source>
</evidence>
<organism evidence="12 13">
    <name type="scientific">Eikenella halliae</name>
    <dbReference type="NCBI Taxonomy" id="1795832"/>
    <lineage>
        <taxon>Bacteria</taxon>
        <taxon>Pseudomonadati</taxon>
        <taxon>Pseudomonadota</taxon>
        <taxon>Betaproteobacteria</taxon>
        <taxon>Neisseriales</taxon>
        <taxon>Neisseriaceae</taxon>
        <taxon>Eikenella</taxon>
    </lineage>
</organism>
<keyword evidence="4" id="KW-0812">Transmembrane</keyword>
<dbReference type="InterPro" id="IPR027282">
    <property type="entry name" value="TPS"/>
</dbReference>
<dbReference type="InterPro" id="IPR035251">
    <property type="entry name" value="ShlB_POTRA"/>
</dbReference>
<dbReference type="GO" id="GO:0006811">
    <property type="term" value="P:monoatomic ion transport"/>
    <property type="evidence" value="ECO:0007669"/>
    <property type="project" value="UniProtKB-KW"/>
</dbReference>
<dbReference type="InterPro" id="IPR051544">
    <property type="entry name" value="TPS_OM_transporter"/>
</dbReference>
<protein>
    <submittedName>
        <fullName evidence="12">Hemin transporter</fullName>
    </submittedName>
</protein>
<feature type="domain" description="Polypeptide-transport-associated ShlB-type" evidence="10">
    <location>
        <begin position="82"/>
        <end position="161"/>
    </location>
</feature>
<dbReference type="GO" id="GO:0098046">
    <property type="term" value="C:type V protein secretion system complex"/>
    <property type="evidence" value="ECO:0007669"/>
    <property type="project" value="TreeGrafter"/>
</dbReference>
<keyword evidence="6" id="KW-0472">Membrane</keyword>
<evidence type="ECO:0000313" key="13">
    <source>
        <dbReference type="Proteomes" id="UP000077726"/>
    </source>
</evidence>
<keyword evidence="8" id="KW-0732">Signal</keyword>
<comment type="subcellular location">
    <subcellularLocation>
        <location evidence="1">Cell outer membrane</location>
    </subcellularLocation>
</comment>
<dbReference type="GO" id="GO:0046819">
    <property type="term" value="P:protein secretion by the type V secretion system"/>
    <property type="evidence" value="ECO:0007669"/>
    <property type="project" value="TreeGrafter"/>
</dbReference>
<dbReference type="AlphaFoldDB" id="A0A1B6W0B9"/>
<dbReference type="InterPro" id="IPR005565">
    <property type="entry name" value="Hemolysn_activator_HlyB_C"/>
</dbReference>
<dbReference type="PANTHER" id="PTHR34597:SF3">
    <property type="entry name" value="OUTER MEMBRANE TRANSPORTER CDIB"/>
    <property type="match status" value="1"/>
</dbReference>
<dbReference type="GO" id="GO:0008320">
    <property type="term" value="F:protein transmembrane transporter activity"/>
    <property type="evidence" value="ECO:0007669"/>
    <property type="project" value="TreeGrafter"/>
</dbReference>
<evidence type="ECO:0000259" key="11">
    <source>
        <dbReference type="Pfam" id="PF17287"/>
    </source>
</evidence>
<feature type="domain" description="ShlB POTRA" evidence="11">
    <location>
        <begin position="162"/>
        <end position="222"/>
    </location>
</feature>
<keyword evidence="5" id="KW-0813">Transport</keyword>
<dbReference type="FunFam" id="2.40.160.50:FF:000009">
    <property type="entry name" value="Putative hemolysin activator protein"/>
    <property type="match status" value="1"/>
</dbReference>
<dbReference type="GO" id="GO:0009279">
    <property type="term" value="C:cell outer membrane"/>
    <property type="evidence" value="ECO:0007669"/>
    <property type="project" value="UniProtKB-SubCell"/>
</dbReference>
<dbReference type="OrthoDB" id="290122at2"/>
<dbReference type="EMBL" id="LXSQ01000007">
    <property type="protein sequence ID" value="OAM44073.1"/>
    <property type="molecule type" value="Genomic_DNA"/>
</dbReference>
<feature type="signal peptide" evidence="8">
    <location>
        <begin position="1"/>
        <end position="25"/>
    </location>
</feature>
<dbReference type="Pfam" id="PF17287">
    <property type="entry name" value="POTRA_3"/>
    <property type="match status" value="1"/>
</dbReference>
<dbReference type="Gene3D" id="3.10.20.310">
    <property type="entry name" value="membrane protein fhac"/>
    <property type="match status" value="1"/>
</dbReference>
<evidence type="ECO:0000256" key="2">
    <source>
        <dbReference type="ARBA" id="ARBA00009055"/>
    </source>
</evidence>
<evidence type="ECO:0000256" key="7">
    <source>
        <dbReference type="ARBA" id="ARBA00023237"/>
    </source>
</evidence>
<dbReference type="PIRSF" id="PIRSF029745">
    <property type="entry name" value="FhaC"/>
    <property type="match status" value="1"/>
</dbReference>
<dbReference type="InterPro" id="IPR013686">
    <property type="entry name" value="Polypept-transport_assoc_ShlB"/>
</dbReference>
<keyword evidence="7" id="KW-0998">Cell outer membrane</keyword>
<name>A0A1B6W0B9_9NEIS</name>
<dbReference type="Pfam" id="PF08479">
    <property type="entry name" value="POTRA_2"/>
    <property type="match status" value="1"/>
</dbReference>
<keyword evidence="13" id="KW-1185">Reference proteome</keyword>
<evidence type="ECO:0000256" key="1">
    <source>
        <dbReference type="ARBA" id="ARBA00004442"/>
    </source>
</evidence>
<evidence type="ECO:0000259" key="9">
    <source>
        <dbReference type="Pfam" id="PF03865"/>
    </source>
</evidence>
<feature type="domain" description="Haemolysin activator HlyB C-terminal" evidence="9">
    <location>
        <begin position="228"/>
        <end position="550"/>
    </location>
</feature>
<comment type="caution">
    <text evidence="12">The sequence shown here is derived from an EMBL/GenBank/DDBJ whole genome shotgun (WGS) entry which is preliminary data.</text>
</comment>
<dbReference type="Gene3D" id="2.40.160.50">
    <property type="entry name" value="membrane protein fhac: a member of the omp85/tpsb transporter family"/>
    <property type="match status" value="1"/>
</dbReference>
<keyword evidence="5" id="KW-0406">Ion transport</keyword>
<proteinExistence type="inferred from homology"/>
<dbReference type="STRING" id="1795832.A7Q00_02290"/>